<evidence type="ECO:0000256" key="2">
    <source>
        <dbReference type="ARBA" id="ARBA00029447"/>
    </source>
</evidence>
<dbReference type="EMBL" id="PDPS01000029">
    <property type="protein sequence ID" value="PID57074.1"/>
    <property type="molecule type" value="Genomic_DNA"/>
</dbReference>
<dbReference type="Proteomes" id="UP000229740">
    <property type="component" value="Unassembled WGS sequence"/>
</dbReference>
<evidence type="ECO:0000313" key="7">
    <source>
        <dbReference type="Proteomes" id="UP000229740"/>
    </source>
</evidence>
<evidence type="ECO:0000256" key="4">
    <source>
        <dbReference type="SAM" id="Phobius"/>
    </source>
</evidence>
<dbReference type="GO" id="GO:0016020">
    <property type="term" value="C:membrane"/>
    <property type="evidence" value="ECO:0007669"/>
    <property type="project" value="InterPro"/>
</dbReference>
<dbReference type="CDD" id="cd11386">
    <property type="entry name" value="MCP_signal"/>
    <property type="match status" value="1"/>
</dbReference>
<dbReference type="SUPFAM" id="SSF58104">
    <property type="entry name" value="Methyl-accepting chemotaxis protein (MCP) signaling domain"/>
    <property type="match status" value="1"/>
</dbReference>
<keyword evidence="1 3" id="KW-0807">Transducer</keyword>
<organism evidence="6 7">
    <name type="scientific">candidate division KSB3 bacterium</name>
    <dbReference type="NCBI Taxonomy" id="2044937"/>
    <lineage>
        <taxon>Bacteria</taxon>
        <taxon>candidate division KSB3</taxon>
    </lineage>
</organism>
<keyword evidence="4" id="KW-0472">Membrane</keyword>
<reference evidence="6 7" key="1">
    <citation type="submission" date="2017-10" db="EMBL/GenBank/DDBJ databases">
        <title>Novel microbial diversity and functional potential in the marine mammal oral microbiome.</title>
        <authorList>
            <person name="Dudek N.K."/>
            <person name="Sun C.L."/>
            <person name="Burstein D."/>
            <person name="Kantor R.S."/>
            <person name="Aliaga Goltsman D.S."/>
            <person name="Bik E.M."/>
            <person name="Thomas B.C."/>
            <person name="Banfield J.F."/>
            <person name="Relman D.A."/>
        </authorList>
    </citation>
    <scope>NUCLEOTIDE SEQUENCE [LARGE SCALE GENOMIC DNA]</scope>
    <source>
        <strain evidence="6">DOLZORAL124_49_17</strain>
    </source>
</reference>
<dbReference type="InterPro" id="IPR025997">
    <property type="entry name" value="SBP_2_dom"/>
</dbReference>
<dbReference type="PANTHER" id="PTHR32089">
    <property type="entry name" value="METHYL-ACCEPTING CHEMOTAXIS PROTEIN MCPB"/>
    <property type="match status" value="1"/>
</dbReference>
<keyword evidence="4" id="KW-0812">Transmembrane</keyword>
<name>A0A2G6E4T0_9BACT</name>
<proteinExistence type="inferred from homology"/>
<dbReference type="GO" id="GO:0007165">
    <property type="term" value="P:signal transduction"/>
    <property type="evidence" value="ECO:0007669"/>
    <property type="project" value="UniProtKB-KW"/>
</dbReference>
<dbReference type="InterPro" id="IPR028082">
    <property type="entry name" value="Peripla_BP_I"/>
</dbReference>
<dbReference type="SMART" id="SM00283">
    <property type="entry name" value="MA"/>
    <property type="match status" value="1"/>
</dbReference>
<protein>
    <recommendedName>
        <fullName evidence="5">Methyl-accepting transducer domain-containing protein</fullName>
    </recommendedName>
</protein>
<evidence type="ECO:0000256" key="1">
    <source>
        <dbReference type="ARBA" id="ARBA00023224"/>
    </source>
</evidence>
<comment type="caution">
    <text evidence="6">The sequence shown here is derived from an EMBL/GenBank/DDBJ whole genome shotgun (WGS) entry which is preliminary data.</text>
</comment>
<dbReference type="GO" id="GO:0006935">
    <property type="term" value="P:chemotaxis"/>
    <property type="evidence" value="ECO:0007669"/>
    <property type="project" value="InterPro"/>
</dbReference>
<feature type="transmembrane region" description="Helical" evidence="4">
    <location>
        <begin position="7"/>
        <end position="29"/>
    </location>
</feature>
<sequence>MKHFRITWIFGLVNLITAIVLLLLLMGGIGWWEPHCTPWRLVVFVAVPVLCLVSVNFFFLSVCVLRPLRRIREAEQWSGEQEIPGTSEGFCSQEFHELTESISAKNRIFKELLRASDEMLARGERGTLFALARQQHFDKVLDSVLSFIHALEGHTDNLARRLLVDELPQELQHTKIGDSLERLTRELRSSIDEIGEKSKAISTTSAKVAAMAQQSSRNATLETEAIESIFFSSRQVVSDLRNVMKNIHLQGKSLDNTFHDIKHLVGSIETLNRNAEVLSSVAEATSLSVSEIHKFMREIDEHAHSLAGISETVSSEAENGGQVVNEVIDGIHTIKYTVEDAAVAIHRLGEKSDQIGDILEAINGIADQTNLLALNASIIAAQAGEHGRSFAVVAGEVRDLAERTRSSTKQIETIISGLQSEVVHGDIAMKKCLQAVEDGVKLANKSGGVLKTIVQSIQDASYMASRLAESTVTQTNNSEQVTLAAEQIRQKLEELSLTVNTQSRDSAHLAEMAHVLKNAGQDITKLATAQLKETESIVHSIQSIQGLVQRNAKVTHQLASLSKELGGLESALAREMGQFLVFLPELPSSFEANQATVALLCPNVPLFFEDFFQGMRMKAREMGLQTFMFQAEDSRMLQMQLANWLIRQRWTKGLVLIPIDSSIEQYIIDLCRRERLPVVVADRLSSGDAPVCVVSDNLHGGELAAELLHKQLPDGVTVVICGSPDTHSVKDRMEGFFQKSRSYNWTVVEVFTPLIDKELVKPNILEGIALTPNVQGIFLTNEDASVAYLELLQEKKIDAKGIWAVAYDLTQKVAEAIESGELLGTIYQDPVAIGCEAVSKLFSHAENGAAFFQAGPEIFPMPVKTVTAFNLNEFRPQLH</sequence>
<comment type="similarity">
    <text evidence="2">Belongs to the methyl-accepting chemotaxis (MCP) protein family.</text>
</comment>
<dbReference type="AlphaFoldDB" id="A0A2G6E4T0"/>
<accession>A0A2G6E4T0</accession>
<keyword evidence="4" id="KW-1133">Transmembrane helix</keyword>
<dbReference type="PANTHER" id="PTHR32089:SF112">
    <property type="entry name" value="LYSOZYME-LIKE PROTEIN-RELATED"/>
    <property type="match status" value="1"/>
</dbReference>
<feature type="transmembrane region" description="Helical" evidence="4">
    <location>
        <begin position="41"/>
        <end position="65"/>
    </location>
</feature>
<dbReference type="GO" id="GO:0004888">
    <property type="term" value="F:transmembrane signaling receptor activity"/>
    <property type="evidence" value="ECO:0007669"/>
    <property type="project" value="InterPro"/>
</dbReference>
<dbReference type="InterPro" id="IPR004089">
    <property type="entry name" value="MCPsignal_dom"/>
</dbReference>
<evidence type="ECO:0000256" key="3">
    <source>
        <dbReference type="PROSITE-ProRule" id="PRU00284"/>
    </source>
</evidence>
<evidence type="ECO:0000259" key="5">
    <source>
        <dbReference type="PROSITE" id="PS50111"/>
    </source>
</evidence>
<dbReference type="InterPro" id="IPR004090">
    <property type="entry name" value="Chemotax_Me-accpt_rcpt"/>
</dbReference>
<dbReference type="Gene3D" id="1.10.287.950">
    <property type="entry name" value="Methyl-accepting chemotaxis protein"/>
    <property type="match status" value="1"/>
</dbReference>
<dbReference type="Gene3D" id="3.40.50.2300">
    <property type="match status" value="2"/>
</dbReference>
<dbReference type="SUPFAM" id="SSF53822">
    <property type="entry name" value="Periplasmic binding protein-like I"/>
    <property type="match status" value="1"/>
</dbReference>
<dbReference type="PROSITE" id="PS50111">
    <property type="entry name" value="CHEMOTAXIS_TRANSDUC_2"/>
    <property type="match status" value="1"/>
</dbReference>
<feature type="domain" description="Methyl-accepting transducer" evidence="5">
    <location>
        <begin position="253"/>
        <end position="489"/>
    </location>
</feature>
<dbReference type="Pfam" id="PF13407">
    <property type="entry name" value="Peripla_BP_4"/>
    <property type="match status" value="1"/>
</dbReference>
<dbReference type="PRINTS" id="PR00260">
    <property type="entry name" value="CHEMTRNSDUCR"/>
</dbReference>
<gene>
    <name evidence="6" type="ORF">CSB45_09155</name>
</gene>
<dbReference type="Pfam" id="PF00015">
    <property type="entry name" value="MCPsignal"/>
    <property type="match status" value="1"/>
</dbReference>
<evidence type="ECO:0000313" key="6">
    <source>
        <dbReference type="EMBL" id="PID57074.1"/>
    </source>
</evidence>